<organism evidence="6">
    <name type="scientific">marine sediment metagenome</name>
    <dbReference type="NCBI Taxonomy" id="412755"/>
    <lineage>
        <taxon>unclassified sequences</taxon>
        <taxon>metagenomes</taxon>
        <taxon>ecological metagenomes</taxon>
    </lineage>
</organism>
<protein>
    <recommendedName>
        <fullName evidence="5">Cytosol aminopeptidase domain-containing protein</fullName>
    </recommendedName>
</protein>
<reference evidence="6" key="1">
    <citation type="journal article" date="2014" name="Front. Microbiol.">
        <title>High frequency of phylogenetically diverse reductive dehalogenase-homologous genes in deep subseafloor sedimentary metagenomes.</title>
        <authorList>
            <person name="Kawai M."/>
            <person name="Futagami T."/>
            <person name="Toyoda A."/>
            <person name="Takaki Y."/>
            <person name="Nishi S."/>
            <person name="Hori S."/>
            <person name="Arai W."/>
            <person name="Tsubouchi T."/>
            <person name="Morono Y."/>
            <person name="Uchiyama I."/>
            <person name="Ito T."/>
            <person name="Fujiyama A."/>
            <person name="Inagaki F."/>
            <person name="Takami H."/>
        </authorList>
    </citation>
    <scope>NUCLEOTIDE SEQUENCE</scope>
    <source>
        <strain evidence="6">Expedition CK06-06</strain>
    </source>
</reference>
<dbReference type="InterPro" id="IPR011356">
    <property type="entry name" value="Leucine_aapep/pepB"/>
</dbReference>
<proteinExistence type="inferred from homology"/>
<comment type="caution">
    <text evidence="6">The sequence shown here is derived from an EMBL/GenBank/DDBJ whole genome shotgun (WGS) entry which is preliminary data.</text>
</comment>
<comment type="similarity">
    <text evidence="1">Belongs to the peptidase M17 family.</text>
</comment>
<evidence type="ECO:0000256" key="2">
    <source>
        <dbReference type="ARBA" id="ARBA00022438"/>
    </source>
</evidence>
<dbReference type="InterPro" id="IPR000819">
    <property type="entry name" value="Peptidase_M17_C"/>
</dbReference>
<dbReference type="GO" id="GO:0005737">
    <property type="term" value="C:cytoplasm"/>
    <property type="evidence" value="ECO:0007669"/>
    <property type="project" value="InterPro"/>
</dbReference>
<keyword evidence="4" id="KW-0378">Hydrolase</keyword>
<feature type="non-terminal residue" evidence="6">
    <location>
        <position position="261"/>
    </location>
</feature>
<dbReference type="Pfam" id="PF00883">
    <property type="entry name" value="Peptidase_M17"/>
    <property type="match status" value="1"/>
</dbReference>
<sequence>ARGSERLSCTVFDEKQLAAKGMGGVLAVGSGSQNKPRFIVLKYSPASKAASRLPAVGLVGKAITFDSGGISIKPAANMDQMKLDKTGGITVLGTMKAVAELGLPVNVYGIIPSAENLPSGTSYRPGDIITTFSGKTVEVQNTDAEGRMILCDGLHYAVKQNCEVIIDIATLTGACRIALGTYMAGLMGNDEKLIKQLQRAAEDSGEKVWPMPSGDEYAEEMKSKMADLKNIGSKWGGACTAAAFLRQFVGDAKWAHLDIAG</sequence>
<dbReference type="AlphaFoldDB" id="X1J091"/>
<dbReference type="GO" id="GO:0030145">
    <property type="term" value="F:manganese ion binding"/>
    <property type="evidence" value="ECO:0007669"/>
    <property type="project" value="InterPro"/>
</dbReference>
<dbReference type="EMBL" id="BARU01032496">
    <property type="protein sequence ID" value="GAH71754.1"/>
    <property type="molecule type" value="Genomic_DNA"/>
</dbReference>
<accession>X1J091</accession>
<dbReference type="GO" id="GO:0070006">
    <property type="term" value="F:metalloaminopeptidase activity"/>
    <property type="evidence" value="ECO:0007669"/>
    <property type="project" value="InterPro"/>
</dbReference>
<name>X1J091_9ZZZZ</name>
<dbReference type="GO" id="GO:0006508">
    <property type="term" value="P:proteolysis"/>
    <property type="evidence" value="ECO:0007669"/>
    <property type="project" value="UniProtKB-KW"/>
</dbReference>
<gene>
    <name evidence="6" type="ORF">S03H2_51243</name>
</gene>
<evidence type="ECO:0000259" key="5">
    <source>
        <dbReference type="PROSITE" id="PS00631"/>
    </source>
</evidence>
<evidence type="ECO:0000313" key="6">
    <source>
        <dbReference type="EMBL" id="GAH71754.1"/>
    </source>
</evidence>
<dbReference type="SUPFAM" id="SSF53187">
    <property type="entry name" value="Zn-dependent exopeptidases"/>
    <property type="match status" value="1"/>
</dbReference>
<evidence type="ECO:0000256" key="1">
    <source>
        <dbReference type="ARBA" id="ARBA00009528"/>
    </source>
</evidence>
<evidence type="ECO:0000256" key="3">
    <source>
        <dbReference type="ARBA" id="ARBA00022670"/>
    </source>
</evidence>
<dbReference type="PRINTS" id="PR00481">
    <property type="entry name" value="LAMNOPPTDASE"/>
</dbReference>
<dbReference type="PROSITE" id="PS00631">
    <property type="entry name" value="CYTOSOL_AP"/>
    <property type="match status" value="1"/>
</dbReference>
<feature type="non-terminal residue" evidence="6">
    <location>
        <position position="1"/>
    </location>
</feature>
<dbReference type="PANTHER" id="PTHR11963:SF23">
    <property type="entry name" value="CYTOSOL AMINOPEPTIDASE"/>
    <property type="match status" value="1"/>
</dbReference>
<feature type="domain" description="Cytosol aminopeptidase" evidence="5">
    <location>
        <begin position="141"/>
        <end position="148"/>
    </location>
</feature>
<keyword evidence="2" id="KW-0031">Aminopeptidase</keyword>
<dbReference type="CDD" id="cd00433">
    <property type="entry name" value="Peptidase_M17"/>
    <property type="match status" value="1"/>
</dbReference>
<dbReference type="Gene3D" id="3.40.630.10">
    <property type="entry name" value="Zn peptidases"/>
    <property type="match status" value="1"/>
</dbReference>
<evidence type="ECO:0000256" key="4">
    <source>
        <dbReference type="ARBA" id="ARBA00022801"/>
    </source>
</evidence>
<keyword evidence="3" id="KW-0645">Protease</keyword>
<dbReference type="PANTHER" id="PTHR11963">
    <property type="entry name" value="LEUCINE AMINOPEPTIDASE-RELATED"/>
    <property type="match status" value="1"/>
</dbReference>